<feature type="signal peptide" evidence="1">
    <location>
        <begin position="1"/>
        <end position="20"/>
    </location>
</feature>
<evidence type="ECO:0000313" key="3">
    <source>
        <dbReference type="Proteomes" id="UP000019151"/>
    </source>
</evidence>
<dbReference type="Proteomes" id="UP000019151">
    <property type="component" value="Plasmid 2"/>
</dbReference>
<organism evidence="2 3">
    <name type="scientific">Gemmatirosa kalamazoonensis</name>
    <dbReference type="NCBI Taxonomy" id="861299"/>
    <lineage>
        <taxon>Bacteria</taxon>
        <taxon>Pseudomonadati</taxon>
        <taxon>Gemmatimonadota</taxon>
        <taxon>Gemmatimonadia</taxon>
        <taxon>Gemmatimonadales</taxon>
        <taxon>Gemmatimonadaceae</taxon>
        <taxon>Gemmatirosa</taxon>
    </lineage>
</organism>
<feature type="chain" id="PRO_5004794598" description="Lipoprotein" evidence="1">
    <location>
        <begin position="21"/>
        <end position="199"/>
    </location>
</feature>
<dbReference type="AlphaFoldDB" id="W0RSD8"/>
<evidence type="ECO:0008006" key="4">
    <source>
        <dbReference type="Google" id="ProtNLM"/>
    </source>
</evidence>
<evidence type="ECO:0000313" key="2">
    <source>
        <dbReference type="EMBL" id="AHG93382.1"/>
    </source>
</evidence>
<keyword evidence="1" id="KW-0732">Signal</keyword>
<proteinExistence type="predicted"/>
<evidence type="ECO:0000256" key="1">
    <source>
        <dbReference type="SAM" id="SignalP"/>
    </source>
</evidence>
<dbReference type="OrthoDB" id="2449873at2"/>
<geneLocation type="plasmid" evidence="2 3">
    <name>2</name>
</geneLocation>
<name>W0RSD8_9BACT</name>
<reference evidence="2 3" key="1">
    <citation type="journal article" date="2014" name="Genome Announc.">
        <title>Genome Sequence and Methylome of Soil Bacterium Gemmatirosa kalamazoonensis KBS708T, a Member of the Rarely Cultivated Gemmatimonadetes Phylum.</title>
        <authorList>
            <person name="Debruyn J.M."/>
            <person name="Radosevich M."/>
            <person name="Wommack K.E."/>
            <person name="Polson S.W."/>
            <person name="Hauser L.J."/>
            <person name="Fawaz M.N."/>
            <person name="Korlach J."/>
            <person name="Tsai Y.C."/>
        </authorList>
    </citation>
    <scope>NUCLEOTIDE SEQUENCE [LARGE SCALE GENOMIC DNA]</scope>
    <source>
        <strain evidence="2 3">KBS708</strain>
        <plasmid evidence="3">Plasmid 2</plasmid>
    </source>
</reference>
<dbReference type="HOGENOM" id="CLU_119080_1_0_0"/>
<keyword evidence="2" id="KW-0614">Plasmid</keyword>
<dbReference type="EMBL" id="CP007130">
    <property type="protein sequence ID" value="AHG93382.1"/>
    <property type="molecule type" value="Genomic_DNA"/>
</dbReference>
<keyword evidence="3" id="KW-1185">Reference proteome</keyword>
<gene>
    <name evidence="2" type="ORF">J421_5847</name>
</gene>
<dbReference type="KEGG" id="gba:J421_5847"/>
<dbReference type="InParanoid" id="W0RSD8"/>
<sequence length="199" mass="21259">MTRTALLFPLAGLLTLAQLAGCRGEPTTPTRPDQMLSVGDLASKSPAATVERDVATLRAATTRFHRFDAARKASYTYLFMNTCMTDGSAPSRGAMGYHYVNTGLLDGTVDVATPEALLYEPGAQGELALVGVEYVIPQAAWAGPGKPKLFGREFTLNGFGLWALHVWAWRDNPSGIFADWNPRVSCEHASAGASAMAAH</sequence>
<protein>
    <recommendedName>
        <fullName evidence="4">Lipoprotein</fullName>
    </recommendedName>
</protein>
<dbReference type="RefSeq" id="WP_025414685.1">
    <property type="nucleotide sequence ID" value="NZ_CP007130.1"/>
</dbReference>
<accession>W0RSD8</accession>
<dbReference type="eggNOG" id="ENOG5030MSF">
    <property type="taxonomic scope" value="Bacteria"/>
</dbReference>